<accession>A0A7Z7BHJ4</accession>
<evidence type="ECO:0000259" key="2">
    <source>
        <dbReference type="SMART" id="SM00382"/>
    </source>
</evidence>
<dbReference type="InterPro" id="IPR033186">
    <property type="entry name" value="HerA_C"/>
</dbReference>
<protein>
    <recommendedName>
        <fullName evidence="2">AAA+ ATPase domain-containing protein</fullName>
    </recommendedName>
</protein>
<feature type="transmembrane region" description="Helical" evidence="1">
    <location>
        <begin position="369"/>
        <end position="390"/>
    </location>
</feature>
<dbReference type="EMBL" id="FNEW01000001">
    <property type="protein sequence ID" value="SDJ25946.1"/>
    <property type="molecule type" value="Genomic_DNA"/>
</dbReference>
<keyword evidence="1" id="KW-0472">Membrane</keyword>
<gene>
    <name evidence="3" type="ORF">SAMN05428983_0864</name>
</gene>
<comment type="caution">
    <text evidence="3">The sequence shown here is derived from an EMBL/GenBank/DDBJ whole genome shotgun (WGS) entry which is preliminary data.</text>
</comment>
<dbReference type="AlphaFoldDB" id="A0A7Z7BHJ4"/>
<dbReference type="PANTHER" id="PTHR30121">
    <property type="entry name" value="UNCHARACTERIZED PROTEIN YJGR-RELATED"/>
    <property type="match status" value="1"/>
</dbReference>
<dbReference type="InterPro" id="IPR003593">
    <property type="entry name" value="AAA+_ATPase"/>
</dbReference>
<sequence>MTYSLSIGPGAQIPYRYLPRHVGIFGATGTGKTTTLGAIAERCPCPVLVLDAKGDLESLGSSLICPQMRIDDLGADLIARALNLSEAQAGALAIALAWAEDTGRAVATLQDLRQLLNDATRVNLSVSYGLISPVSVSAVQRAMLRLERGAAWAFGSARHDPRDTAGITVYAASDLTHLPGLYGAFVAHVLESLYRGLGEIGDAGTPGLMVMIDEAHLVFDGASPAIVQRIEQITRLIRSKGVGLIYVTQAPSDLPHVISGQLATRIQHALRGSTPVHQKALKAAADTMPGNITAADIAGLGTGQAIVSVPNASGAPMPACKVAVSRGSKPLHSVGVARPAVQPATVPTVSNEVTYKPDSGLWERLRGKWYFMPVSIGIALYGAALLANVMS</sequence>
<dbReference type="RefSeq" id="WP_092731850.1">
    <property type="nucleotide sequence ID" value="NZ_FNEW01000001.1"/>
</dbReference>
<keyword evidence="1" id="KW-0812">Transmembrane</keyword>
<dbReference type="PANTHER" id="PTHR30121:SF6">
    <property type="entry name" value="SLR6007 PROTEIN"/>
    <property type="match status" value="1"/>
</dbReference>
<feature type="domain" description="AAA+ ATPase" evidence="2">
    <location>
        <begin position="18"/>
        <end position="273"/>
    </location>
</feature>
<dbReference type="Proteomes" id="UP000198917">
    <property type="component" value="Unassembled WGS sequence"/>
</dbReference>
<dbReference type="InterPro" id="IPR027417">
    <property type="entry name" value="P-loop_NTPase"/>
</dbReference>
<dbReference type="Gene3D" id="3.40.50.300">
    <property type="entry name" value="P-loop containing nucleotide triphosphate hydrolases"/>
    <property type="match status" value="2"/>
</dbReference>
<name>A0A7Z7BHJ4_9HYPH</name>
<dbReference type="SUPFAM" id="SSF52540">
    <property type="entry name" value="P-loop containing nucleoside triphosphate hydrolases"/>
    <property type="match status" value="1"/>
</dbReference>
<evidence type="ECO:0000256" key="1">
    <source>
        <dbReference type="SAM" id="Phobius"/>
    </source>
</evidence>
<dbReference type="Pfam" id="PF05872">
    <property type="entry name" value="HerA_C"/>
    <property type="match status" value="1"/>
</dbReference>
<evidence type="ECO:0000313" key="3">
    <source>
        <dbReference type="EMBL" id="SDJ25946.1"/>
    </source>
</evidence>
<dbReference type="SMART" id="SM00382">
    <property type="entry name" value="AAA"/>
    <property type="match status" value="1"/>
</dbReference>
<organism evidence="3 4">
    <name type="scientific">Agrobacterium fabrum</name>
    <dbReference type="NCBI Taxonomy" id="1176649"/>
    <lineage>
        <taxon>Bacteria</taxon>
        <taxon>Pseudomonadati</taxon>
        <taxon>Pseudomonadota</taxon>
        <taxon>Alphaproteobacteria</taxon>
        <taxon>Hyphomicrobiales</taxon>
        <taxon>Rhizobiaceae</taxon>
        <taxon>Rhizobium/Agrobacterium group</taxon>
        <taxon>Agrobacterium</taxon>
        <taxon>Agrobacterium tumefaciens complex</taxon>
    </lineage>
</organism>
<proteinExistence type="predicted"/>
<evidence type="ECO:0000313" key="4">
    <source>
        <dbReference type="Proteomes" id="UP000198917"/>
    </source>
</evidence>
<keyword evidence="1" id="KW-1133">Transmembrane helix</keyword>
<dbReference type="InterPro" id="IPR002789">
    <property type="entry name" value="HerA_central"/>
</dbReference>
<dbReference type="Pfam" id="PF01935">
    <property type="entry name" value="DUF87"/>
    <property type="match status" value="1"/>
</dbReference>
<reference evidence="3 4" key="1">
    <citation type="submission" date="2016-10" db="EMBL/GenBank/DDBJ databases">
        <authorList>
            <person name="Varghese N."/>
            <person name="Submissions S."/>
        </authorList>
    </citation>
    <scope>NUCLEOTIDE SEQUENCE [LARGE SCALE GENOMIC DNA]</scope>
    <source>
        <strain evidence="3 4">PDC82</strain>
    </source>
</reference>
<dbReference type="InterPro" id="IPR051162">
    <property type="entry name" value="T4SS_component"/>
</dbReference>